<accession>A0A8X7TVL5</accession>
<name>A0A8X7TVL5_BRACI</name>
<gene>
    <name evidence="2" type="ORF">Bca52824_074623</name>
</gene>
<proteinExistence type="predicted"/>
<keyword evidence="3" id="KW-1185">Reference proteome</keyword>
<protein>
    <submittedName>
        <fullName evidence="2">Uncharacterized protein</fullName>
    </submittedName>
</protein>
<evidence type="ECO:0000313" key="3">
    <source>
        <dbReference type="Proteomes" id="UP000886595"/>
    </source>
</evidence>
<evidence type="ECO:0000256" key="1">
    <source>
        <dbReference type="SAM" id="MobiDB-lite"/>
    </source>
</evidence>
<evidence type="ECO:0000313" key="2">
    <source>
        <dbReference type="EMBL" id="KAG2255329.1"/>
    </source>
</evidence>
<reference evidence="2 3" key="1">
    <citation type="submission" date="2020-02" db="EMBL/GenBank/DDBJ databases">
        <authorList>
            <person name="Ma Q."/>
            <person name="Huang Y."/>
            <person name="Song X."/>
            <person name="Pei D."/>
        </authorList>
    </citation>
    <scope>NUCLEOTIDE SEQUENCE [LARGE SCALE GENOMIC DNA]</scope>
    <source>
        <strain evidence="2">Sxm20200214</strain>
        <tissue evidence="2">Leaf</tissue>
    </source>
</reference>
<dbReference type="EMBL" id="JAAMPC010000015">
    <property type="protein sequence ID" value="KAG2255329.1"/>
    <property type="molecule type" value="Genomic_DNA"/>
</dbReference>
<dbReference type="AlphaFoldDB" id="A0A8X7TVL5"/>
<feature type="region of interest" description="Disordered" evidence="1">
    <location>
        <begin position="38"/>
        <end position="67"/>
    </location>
</feature>
<organism evidence="2 3">
    <name type="scientific">Brassica carinata</name>
    <name type="common">Ethiopian mustard</name>
    <name type="synonym">Abyssinian cabbage</name>
    <dbReference type="NCBI Taxonomy" id="52824"/>
    <lineage>
        <taxon>Eukaryota</taxon>
        <taxon>Viridiplantae</taxon>
        <taxon>Streptophyta</taxon>
        <taxon>Embryophyta</taxon>
        <taxon>Tracheophyta</taxon>
        <taxon>Spermatophyta</taxon>
        <taxon>Magnoliopsida</taxon>
        <taxon>eudicotyledons</taxon>
        <taxon>Gunneridae</taxon>
        <taxon>Pentapetalae</taxon>
        <taxon>rosids</taxon>
        <taxon>malvids</taxon>
        <taxon>Brassicales</taxon>
        <taxon>Brassicaceae</taxon>
        <taxon>Brassiceae</taxon>
        <taxon>Brassica</taxon>
    </lineage>
</organism>
<dbReference type="Proteomes" id="UP000886595">
    <property type="component" value="Unassembled WGS sequence"/>
</dbReference>
<sequence length="173" mass="19028">MIAMRDLLRNGLFFWTSFTPKRVRKASRILRPNFEVGVETDRDSESDGPAPCDVPAEEANARSSKGKDIDLGDIEFSMDDSILPGWDPDLAYGDGSGTSEVPIPDFDDFFAGLPASFNPPLSVDELGRSKVIAEGSHIINGRPSFNFELRCFVATKAEWAFGRFVSSEPCSNE</sequence>
<comment type="caution">
    <text evidence="2">The sequence shown here is derived from an EMBL/GenBank/DDBJ whole genome shotgun (WGS) entry which is preliminary data.</text>
</comment>
<dbReference type="OrthoDB" id="10431792at2759"/>